<dbReference type="GeneID" id="66056952"/>
<dbReference type="AlphaFoldDB" id="A0A2K3CPJ9"/>
<reference evidence="1 2" key="1">
    <citation type="journal article" date="2007" name="Science">
        <title>The Chlamydomonas genome reveals the evolution of key animal and plant functions.</title>
        <authorList>
            <person name="Merchant S.S."/>
            <person name="Prochnik S.E."/>
            <person name="Vallon O."/>
            <person name="Harris E.H."/>
            <person name="Karpowicz S.J."/>
            <person name="Witman G.B."/>
            <person name="Terry A."/>
            <person name="Salamov A."/>
            <person name="Fritz-Laylin L.K."/>
            <person name="Marechal-Drouard L."/>
            <person name="Marshall W.F."/>
            <person name="Qu L.H."/>
            <person name="Nelson D.R."/>
            <person name="Sanderfoot A.A."/>
            <person name="Spalding M.H."/>
            <person name="Kapitonov V.V."/>
            <person name="Ren Q."/>
            <person name="Ferris P."/>
            <person name="Lindquist E."/>
            <person name="Shapiro H."/>
            <person name="Lucas S.M."/>
            <person name="Grimwood J."/>
            <person name="Schmutz J."/>
            <person name="Cardol P."/>
            <person name="Cerutti H."/>
            <person name="Chanfreau G."/>
            <person name="Chen C.L."/>
            <person name="Cognat V."/>
            <person name="Croft M.T."/>
            <person name="Dent R."/>
            <person name="Dutcher S."/>
            <person name="Fernandez E."/>
            <person name="Fukuzawa H."/>
            <person name="Gonzalez-Ballester D."/>
            <person name="Gonzalez-Halphen D."/>
            <person name="Hallmann A."/>
            <person name="Hanikenne M."/>
            <person name="Hippler M."/>
            <person name="Inwood W."/>
            <person name="Jabbari K."/>
            <person name="Kalanon M."/>
            <person name="Kuras R."/>
            <person name="Lefebvre P.A."/>
            <person name="Lemaire S.D."/>
            <person name="Lobanov A.V."/>
            <person name="Lohr M."/>
            <person name="Manuell A."/>
            <person name="Meier I."/>
            <person name="Mets L."/>
            <person name="Mittag M."/>
            <person name="Mittelmeier T."/>
            <person name="Moroney J.V."/>
            <person name="Moseley J."/>
            <person name="Napoli C."/>
            <person name="Nedelcu A.M."/>
            <person name="Niyogi K."/>
            <person name="Novoselov S.V."/>
            <person name="Paulsen I.T."/>
            <person name="Pazour G."/>
            <person name="Purton S."/>
            <person name="Ral J.P."/>
            <person name="Riano-Pachon D.M."/>
            <person name="Riekhof W."/>
            <person name="Rymarquis L."/>
            <person name="Schroda M."/>
            <person name="Stern D."/>
            <person name="Umen J."/>
            <person name="Willows R."/>
            <person name="Wilson N."/>
            <person name="Zimmer S.L."/>
            <person name="Allmer J."/>
            <person name="Balk J."/>
            <person name="Bisova K."/>
            <person name="Chen C.J."/>
            <person name="Elias M."/>
            <person name="Gendler K."/>
            <person name="Hauser C."/>
            <person name="Lamb M.R."/>
            <person name="Ledford H."/>
            <person name="Long J.C."/>
            <person name="Minagawa J."/>
            <person name="Page M.D."/>
            <person name="Pan J."/>
            <person name="Pootakham W."/>
            <person name="Roje S."/>
            <person name="Rose A."/>
            <person name="Stahlberg E."/>
            <person name="Terauchi A.M."/>
            <person name="Yang P."/>
            <person name="Ball S."/>
            <person name="Bowler C."/>
            <person name="Dieckmann C.L."/>
            <person name="Gladyshev V.N."/>
            <person name="Green P."/>
            <person name="Jorgensen R."/>
            <person name="Mayfield S."/>
            <person name="Mueller-Roeber B."/>
            <person name="Rajamani S."/>
            <person name="Sayre R.T."/>
            <person name="Brokstein P."/>
            <person name="Dubchak I."/>
            <person name="Goodstein D."/>
            <person name="Hornick L."/>
            <person name="Huang Y.W."/>
            <person name="Jhaveri J."/>
            <person name="Luo Y."/>
            <person name="Martinez D."/>
            <person name="Ngau W.C."/>
            <person name="Otillar B."/>
            <person name="Poliakov A."/>
            <person name="Porter A."/>
            <person name="Szajkowski L."/>
            <person name="Werner G."/>
            <person name="Zhou K."/>
            <person name="Grigoriev I.V."/>
            <person name="Rokhsar D.S."/>
            <person name="Grossman A.R."/>
        </authorList>
    </citation>
    <scope>NUCLEOTIDE SEQUENCE [LARGE SCALE GENOMIC DNA]</scope>
    <source>
        <strain evidence="2">CC-503</strain>
    </source>
</reference>
<accession>A0A2K3CPJ9</accession>
<dbReference type="EMBL" id="CM008978">
    <property type="protein sequence ID" value="PNW70221.1"/>
    <property type="molecule type" value="Genomic_DNA"/>
</dbReference>
<gene>
    <name evidence="1" type="ORF">CHLRE_17g710871v5</name>
</gene>
<name>A0A2K3CPJ9_CHLRE</name>
<evidence type="ECO:0000313" key="1">
    <source>
        <dbReference type="EMBL" id="PNW70221.1"/>
    </source>
</evidence>
<sequence>MRHRAASTALHPVRTSQPERAGLAIKGGGLAIGLASAGSRIGEGLSCGRKGFGAESFAWPGWQRQQRAAVGCSGPGVQSG</sequence>
<keyword evidence="2" id="KW-1185">Reference proteome</keyword>
<dbReference type="InParanoid" id="A0A2K3CPJ9"/>
<dbReference type="Gramene" id="PNW70221">
    <property type="protein sequence ID" value="PNW70221"/>
    <property type="gene ID" value="CHLRE_17g710871v5"/>
</dbReference>
<dbReference type="KEGG" id="cre:CHLRE_17g710871v5"/>
<dbReference type="RefSeq" id="XP_042914536.1">
    <property type="nucleotide sequence ID" value="XM_043072077.1"/>
</dbReference>
<protein>
    <submittedName>
        <fullName evidence="1">Uncharacterized protein</fullName>
    </submittedName>
</protein>
<proteinExistence type="predicted"/>
<organism evidence="1 2">
    <name type="scientific">Chlamydomonas reinhardtii</name>
    <name type="common">Chlamydomonas smithii</name>
    <dbReference type="NCBI Taxonomy" id="3055"/>
    <lineage>
        <taxon>Eukaryota</taxon>
        <taxon>Viridiplantae</taxon>
        <taxon>Chlorophyta</taxon>
        <taxon>core chlorophytes</taxon>
        <taxon>Chlorophyceae</taxon>
        <taxon>CS clade</taxon>
        <taxon>Chlamydomonadales</taxon>
        <taxon>Chlamydomonadaceae</taxon>
        <taxon>Chlamydomonas</taxon>
    </lineage>
</organism>
<dbReference type="Proteomes" id="UP000006906">
    <property type="component" value="Chromosome 17"/>
</dbReference>
<evidence type="ECO:0000313" key="2">
    <source>
        <dbReference type="Proteomes" id="UP000006906"/>
    </source>
</evidence>